<dbReference type="Gene3D" id="2.40.10.10">
    <property type="entry name" value="Trypsin-like serine proteases"/>
    <property type="match status" value="1"/>
</dbReference>
<feature type="signal peptide" evidence="3">
    <location>
        <begin position="1"/>
        <end position="16"/>
    </location>
</feature>
<keyword evidence="3" id="KW-0732">Signal</keyword>
<organism evidence="5 6">
    <name type="scientific">Clavelina lepadiformis</name>
    <name type="common">Light-bulb sea squirt</name>
    <name type="synonym">Ascidia lepadiformis</name>
    <dbReference type="NCBI Taxonomy" id="159417"/>
    <lineage>
        <taxon>Eukaryota</taxon>
        <taxon>Metazoa</taxon>
        <taxon>Chordata</taxon>
        <taxon>Tunicata</taxon>
        <taxon>Ascidiacea</taxon>
        <taxon>Aplousobranchia</taxon>
        <taxon>Clavelinidae</taxon>
        <taxon>Clavelina</taxon>
    </lineage>
</organism>
<dbReference type="PROSITE" id="PS00135">
    <property type="entry name" value="TRYPSIN_SER"/>
    <property type="match status" value="1"/>
</dbReference>
<dbReference type="InterPro" id="IPR043504">
    <property type="entry name" value="Peptidase_S1_PA_chymotrypsin"/>
</dbReference>
<dbReference type="PRINTS" id="PR00722">
    <property type="entry name" value="CHYMOTRYPSIN"/>
</dbReference>
<dbReference type="EMBL" id="CAWYQH010000035">
    <property type="protein sequence ID" value="CAK8676590.1"/>
    <property type="molecule type" value="Genomic_DNA"/>
</dbReference>
<evidence type="ECO:0000256" key="1">
    <source>
        <dbReference type="ARBA" id="ARBA00007664"/>
    </source>
</evidence>
<dbReference type="InterPro" id="IPR009003">
    <property type="entry name" value="Peptidase_S1_PA"/>
</dbReference>
<reference evidence="5 6" key="1">
    <citation type="submission" date="2024-02" db="EMBL/GenBank/DDBJ databases">
        <authorList>
            <person name="Daric V."/>
            <person name="Darras S."/>
        </authorList>
    </citation>
    <scope>NUCLEOTIDE SEQUENCE [LARGE SCALE GENOMIC DNA]</scope>
</reference>
<dbReference type="PANTHER" id="PTHR24276">
    <property type="entry name" value="POLYSERASE-RELATED"/>
    <property type="match status" value="1"/>
</dbReference>
<dbReference type="PROSITE" id="PS50240">
    <property type="entry name" value="TRYPSIN_DOM"/>
    <property type="match status" value="1"/>
</dbReference>
<comment type="similarity">
    <text evidence="1">Belongs to the peptidase S1 family.</text>
</comment>
<evidence type="ECO:0000313" key="5">
    <source>
        <dbReference type="EMBL" id="CAK8676590.1"/>
    </source>
</evidence>
<dbReference type="SMART" id="SM00020">
    <property type="entry name" value="Tryp_SPc"/>
    <property type="match status" value="1"/>
</dbReference>
<keyword evidence="6" id="KW-1185">Reference proteome</keyword>
<evidence type="ECO:0000256" key="2">
    <source>
        <dbReference type="ARBA" id="ARBA00023157"/>
    </source>
</evidence>
<dbReference type="Proteomes" id="UP001642483">
    <property type="component" value="Unassembled WGS sequence"/>
</dbReference>
<dbReference type="CDD" id="cd00190">
    <property type="entry name" value="Tryp_SPc"/>
    <property type="match status" value="1"/>
</dbReference>
<feature type="chain" id="PRO_5047520010" description="Peptidase S1 domain-containing protein" evidence="3">
    <location>
        <begin position="17"/>
        <end position="240"/>
    </location>
</feature>
<protein>
    <recommendedName>
        <fullName evidence="4">Peptidase S1 domain-containing protein</fullName>
    </recommendedName>
</protein>
<evidence type="ECO:0000313" key="6">
    <source>
        <dbReference type="Proteomes" id="UP001642483"/>
    </source>
</evidence>
<dbReference type="InterPro" id="IPR033116">
    <property type="entry name" value="TRYPSIN_SER"/>
</dbReference>
<accession>A0ABP0FDR0</accession>
<evidence type="ECO:0000256" key="3">
    <source>
        <dbReference type="SAM" id="SignalP"/>
    </source>
</evidence>
<dbReference type="InterPro" id="IPR001254">
    <property type="entry name" value="Trypsin_dom"/>
</dbReference>
<dbReference type="InterPro" id="IPR001314">
    <property type="entry name" value="Peptidase_S1A"/>
</dbReference>
<dbReference type="PANTHER" id="PTHR24276:SF91">
    <property type="entry name" value="AT26814P-RELATED"/>
    <property type="match status" value="1"/>
</dbReference>
<gene>
    <name evidence="5" type="ORF">CVLEPA_LOCUS6044</name>
</gene>
<dbReference type="InterPro" id="IPR050430">
    <property type="entry name" value="Peptidase_S1"/>
</dbReference>
<feature type="domain" description="Peptidase S1" evidence="4">
    <location>
        <begin position="20"/>
        <end position="240"/>
    </location>
</feature>
<name>A0ABP0FDR0_CLALP</name>
<comment type="caution">
    <text evidence="5">The sequence shown here is derived from an EMBL/GenBank/DDBJ whole genome shotgun (WGS) entry which is preliminary data.</text>
</comment>
<dbReference type="SUPFAM" id="SSF50494">
    <property type="entry name" value="Trypsin-like serine proteases"/>
    <property type="match status" value="1"/>
</dbReference>
<proteinExistence type="inferred from homology"/>
<keyword evidence="2" id="KW-1015">Disulfide bond</keyword>
<evidence type="ECO:0000259" key="4">
    <source>
        <dbReference type="PROSITE" id="PS50240"/>
    </source>
</evidence>
<dbReference type="Pfam" id="PF00089">
    <property type="entry name" value="Trypsin"/>
    <property type="match status" value="1"/>
</dbReference>
<sequence>MYAFVGILLLAAVASADNRVVGGADVTSTSFAPWQASLQVSGSHFCGASLISATKVMSACHCSQNSLTVVLGTLQYKDPGQSFFTTNFMCHPSYSSRTIDYDYAIITISGASLNSAVQPITVASKEYDAGTQALMTGWGKTSGGIFGQIPDNLQFAYTTLISELQCKASWGSQVTDRMQCANDDTNSACNGDSGGPLAVKDGGSWVLVGNTSWGANGCTQTTPSAWSKNSAVYSWIQSNM</sequence>